<dbReference type="InterPro" id="IPR051601">
    <property type="entry name" value="Serine_prot/Carboxylest_S33"/>
</dbReference>
<dbReference type="PANTHER" id="PTHR43248">
    <property type="entry name" value="2-SUCCINYL-6-HYDROXY-2,4-CYCLOHEXADIENE-1-CARBOXYLATE SYNTHASE"/>
    <property type="match status" value="1"/>
</dbReference>
<organism evidence="6 7">
    <name type="scientific">Williamsia herbipolensis</name>
    <dbReference type="NCBI Taxonomy" id="1603258"/>
    <lineage>
        <taxon>Bacteria</taxon>
        <taxon>Bacillati</taxon>
        <taxon>Actinomycetota</taxon>
        <taxon>Actinomycetes</taxon>
        <taxon>Mycobacteriales</taxon>
        <taxon>Nocardiaceae</taxon>
        <taxon>Williamsia</taxon>
    </lineage>
</organism>
<keyword evidence="7" id="KW-1185">Reference proteome</keyword>
<accession>A0AAU4K4V0</accession>
<proteinExistence type="inferred from homology"/>
<dbReference type="SUPFAM" id="SSF53474">
    <property type="entry name" value="alpha/beta-Hydrolases"/>
    <property type="match status" value="1"/>
</dbReference>
<sequence length="544" mass="57133">MPLPTSPVESSRRHRRGLRWSVLAAVLLLAGCASTSTQRFDQGAPVAGSTSNGSDTSVAPDPSAAPVGGPLGRFYGQRIAWGSCAEFAPDGGYPAQRSQCGRLTVPVDYADPSGATASLAVFRLKAADRATGILLTNPGGPGGSGVDFMASVASDFADRDVSRTLDIVGFDPRGVGRSTPQIRCRTDAERDAVRARDWVDTSPAGIAAVEKRNAAVGSACARQMGGDFLAHVGTADVIADMDVLRGALGYEQLNYLGYSYGTLIGADYAERFPTRVRAMVNDGAVDPSADPVADVVAQTAGFQRAFDGFAADCVTRRGCALGTDPARATARYQELTRPLIGRPAPTTDPRGLSYGDALTGTGQALYSKNLWRYLRDGLAEVAGGRGDTLLRLADLYEGRDRSGRYDNSADAFTAIRCVDGPPITDRATLDRLDTDLRRAAPFRDDGRGTGRGSADECAFWPVPPTSQPHRIAAAGLPTTVVVSTTDDPATPYAAGVSLAGQLGARLMTFRGTQHTASFEGNTCLDDPLTKYLVDLTLPPLGATC</sequence>
<protein>
    <submittedName>
        <fullName evidence="6">Alpha/beta hydrolase</fullName>
    </submittedName>
</protein>
<dbReference type="InterPro" id="IPR000073">
    <property type="entry name" value="AB_hydrolase_1"/>
</dbReference>
<dbReference type="Proteomes" id="UP001432128">
    <property type="component" value="Chromosome"/>
</dbReference>
<dbReference type="EMBL" id="CP108021">
    <property type="protein sequence ID" value="WUM21105.1"/>
    <property type="molecule type" value="Genomic_DNA"/>
</dbReference>
<dbReference type="Gene3D" id="3.40.50.1820">
    <property type="entry name" value="alpha/beta hydrolase"/>
    <property type="match status" value="1"/>
</dbReference>
<dbReference type="InterPro" id="IPR029058">
    <property type="entry name" value="AB_hydrolase_fold"/>
</dbReference>
<dbReference type="Pfam" id="PF00561">
    <property type="entry name" value="Abhydrolase_1"/>
    <property type="match status" value="1"/>
</dbReference>
<dbReference type="KEGG" id="whr:OG579_04660"/>
<evidence type="ECO:0000256" key="1">
    <source>
        <dbReference type="ARBA" id="ARBA00010088"/>
    </source>
</evidence>
<comment type="similarity">
    <text evidence="1">Belongs to the peptidase S33 family.</text>
</comment>
<reference evidence="6 7" key="1">
    <citation type="submission" date="2022-10" db="EMBL/GenBank/DDBJ databases">
        <title>The complete genomes of actinobacterial strains from the NBC collection.</title>
        <authorList>
            <person name="Joergensen T.S."/>
            <person name="Alvarez Arevalo M."/>
            <person name="Sterndorff E.B."/>
            <person name="Faurdal D."/>
            <person name="Vuksanovic O."/>
            <person name="Mourched A.-S."/>
            <person name="Charusanti P."/>
            <person name="Shaw S."/>
            <person name="Blin K."/>
            <person name="Weber T."/>
        </authorList>
    </citation>
    <scope>NUCLEOTIDE SEQUENCE [LARGE SCALE GENOMIC DNA]</scope>
    <source>
        <strain evidence="6 7">NBC_00319</strain>
    </source>
</reference>
<feature type="compositionally biased region" description="Polar residues" evidence="4">
    <location>
        <begin position="48"/>
        <end position="57"/>
    </location>
</feature>
<feature type="region of interest" description="Disordered" evidence="4">
    <location>
        <begin position="40"/>
        <end position="65"/>
    </location>
</feature>
<name>A0AAU4K4V0_9NOCA</name>
<feature type="domain" description="AB hydrolase-1" evidence="5">
    <location>
        <begin position="134"/>
        <end position="520"/>
    </location>
</feature>
<gene>
    <name evidence="6" type="ORF">OG579_04660</name>
</gene>
<evidence type="ECO:0000259" key="5">
    <source>
        <dbReference type="Pfam" id="PF00561"/>
    </source>
</evidence>
<dbReference type="RefSeq" id="WP_328858261.1">
    <property type="nucleotide sequence ID" value="NZ_CP108021.1"/>
</dbReference>
<dbReference type="GO" id="GO:0016787">
    <property type="term" value="F:hydrolase activity"/>
    <property type="evidence" value="ECO:0007669"/>
    <property type="project" value="UniProtKB-KW"/>
</dbReference>
<evidence type="ECO:0000313" key="7">
    <source>
        <dbReference type="Proteomes" id="UP001432128"/>
    </source>
</evidence>
<dbReference type="PANTHER" id="PTHR43248:SF29">
    <property type="entry name" value="TRIPEPTIDYL AMINOPEPTIDASE"/>
    <property type="match status" value="1"/>
</dbReference>
<dbReference type="AlphaFoldDB" id="A0AAU4K4V0"/>
<evidence type="ECO:0000256" key="4">
    <source>
        <dbReference type="SAM" id="MobiDB-lite"/>
    </source>
</evidence>
<keyword evidence="3 6" id="KW-0378">Hydrolase</keyword>
<evidence type="ECO:0000313" key="6">
    <source>
        <dbReference type="EMBL" id="WUM21105.1"/>
    </source>
</evidence>
<evidence type="ECO:0000256" key="2">
    <source>
        <dbReference type="ARBA" id="ARBA00022729"/>
    </source>
</evidence>
<evidence type="ECO:0000256" key="3">
    <source>
        <dbReference type="ARBA" id="ARBA00022801"/>
    </source>
</evidence>
<keyword evidence="2" id="KW-0732">Signal</keyword>